<evidence type="ECO:0000256" key="2">
    <source>
        <dbReference type="SAM" id="Phobius"/>
    </source>
</evidence>
<feature type="compositionally biased region" description="Basic and acidic residues" evidence="1">
    <location>
        <begin position="113"/>
        <end position="125"/>
    </location>
</feature>
<evidence type="ECO:0000313" key="4">
    <source>
        <dbReference type="Proteomes" id="UP000293289"/>
    </source>
</evidence>
<feature type="transmembrane region" description="Helical" evidence="2">
    <location>
        <begin position="138"/>
        <end position="159"/>
    </location>
</feature>
<dbReference type="RefSeq" id="WP_130351990.1">
    <property type="nucleotide sequence ID" value="NZ_SGWY01000001.1"/>
</dbReference>
<feature type="region of interest" description="Disordered" evidence="1">
    <location>
        <begin position="104"/>
        <end position="128"/>
    </location>
</feature>
<keyword evidence="2" id="KW-1133">Transmembrane helix</keyword>
<accession>A0A4Q7ML89</accession>
<reference evidence="3 4" key="1">
    <citation type="submission" date="2019-02" db="EMBL/GenBank/DDBJ databases">
        <title>Genomic Encyclopedia of Type Strains, Phase IV (KMG-IV): sequencing the most valuable type-strain genomes for metagenomic binning, comparative biology and taxonomic classification.</title>
        <authorList>
            <person name="Goeker M."/>
        </authorList>
    </citation>
    <scope>NUCLEOTIDE SEQUENCE [LARGE SCALE GENOMIC DNA]</scope>
    <source>
        <strain evidence="3 4">DSM 43045</strain>
    </source>
</reference>
<name>A0A4Q7ML89_9MICO</name>
<feature type="transmembrane region" description="Helical" evidence="2">
    <location>
        <begin position="24"/>
        <end position="46"/>
    </location>
</feature>
<organism evidence="3 4">
    <name type="scientific">Agromyces ramosus</name>
    <dbReference type="NCBI Taxonomy" id="33879"/>
    <lineage>
        <taxon>Bacteria</taxon>
        <taxon>Bacillati</taxon>
        <taxon>Actinomycetota</taxon>
        <taxon>Actinomycetes</taxon>
        <taxon>Micrococcales</taxon>
        <taxon>Microbacteriaceae</taxon>
        <taxon>Agromyces</taxon>
    </lineage>
</organism>
<dbReference type="EMBL" id="SGWY01000001">
    <property type="protein sequence ID" value="RZS68717.1"/>
    <property type="molecule type" value="Genomic_DNA"/>
</dbReference>
<dbReference type="AlphaFoldDB" id="A0A4Q7ML89"/>
<proteinExistence type="predicted"/>
<evidence type="ECO:0000313" key="3">
    <source>
        <dbReference type="EMBL" id="RZS68717.1"/>
    </source>
</evidence>
<dbReference type="Pfam" id="PF20554">
    <property type="entry name" value="DUF6766"/>
    <property type="match status" value="1"/>
</dbReference>
<dbReference type="InterPro" id="IPR046657">
    <property type="entry name" value="DUF6766"/>
</dbReference>
<sequence>MTATKDARSTPTTRSSAGRWLHDHALLIVSLAIFLACLGGMIASGLQVYNDDQLAHGSAAVPLGEYLRSGDFIEAMFENWESEFLQMGAYVVLTIFLFQKGSSESKPIGQRIPQDEDPRSAKDDPDAPWPVRRGGLALVLYENSLAIFFFLLFGLSLWLHAVGGAEAYSAEQAEHGLPGVTTLEYLGTAQFWFESMQNWQSEFLAVAAIVGASVYLRQRGSPESKPVATPHHETGD</sequence>
<comment type="caution">
    <text evidence="3">The sequence shown here is derived from an EMBL/GenBank/DDBJ whole genome shotgun (WGS) entry which is preliminary data.</text>
</comment>
<keyword evidence="2" id="KW-0472">Membrane</keyword>
<keyword evidence="4" id="KW-1185">Reference proteome</keyword>
<evidence type="ECO:0000256" key="1">
    <source>
        <dbReference type="SAM" id="MobiDB-lite"/>
    </source>
</evidence>
<dbReference type="Proteomes" id="UP000293289">
    <property type="component" value="Unassembled WGS sequence"/>
</dbReference>
<keyword evidence="2" id="KW-0812">Transmembrane</keyword>
<gene>
    <name evidence="3" type="ORF">EV187_1153</name>
</gene>
<protein>
    <submittedName>
        <fullName evidence="3">Uncharacterized protein</fullName>
    </submittedName>
</protein>
<dbReference type="OrthoDB" id="187863at2"/>